<protein>
    <recommendedName>
        <fullName evidence="3">DUF86 domain-containing protein</fullName>
    </recommendedName>
</protein>
<evidence type="ECO:0008006" key="3">
    <source>
        <dbReference type="Google" id="ProtNLM"/>
    </source>
</evidence>
<dbReference type="EMBL" id="CP001339">
    <property type="protein sequence ID" value="ACL73064.1"/>
    <property type="molecule type" value="Genomic_DNA"/>
</dbReference>
<dbReference type="AlphaFoldDB" id="B8GT49"/>
<dbReference type="HOGENOM" id="CLU_132694_1_0_6"/>
<dbReference type="Gene3D" id="1.20.120.330">
    <property type="entry name" value="Nucleotidyltransferases domain 2"/>
    <property type="match status" value="1"/>
</dbReference>
<sequence>MSRPDEPRLHFLMDTVAREGRHLIGTTGRLFSQVIDKAWIENLDNEPELAERLDAFVARFGRMQDTLGEKLVPELMRHMQETPGAVLDNLNRMEKLGLLKSALDWVEARNLRNRLVHEYMRDPAEFAQALQQARERVALLVDTYNRILDYVLGHFPSDAVSHLGKLKLPT</sequence>
<dbReference type="STRING" id="396588.Tgr7_1983"/>
<proteinExistence type="predicted"/>
<evidence type="ECO:0000313" key="2">
    <source>
        <dbReference type="Proteomes" id="UP000002383"/>
    </source>
</evidence>
<organism evidence="1 2">
    <name type="scientific">Thioalkalivibrio sulfidiphilus (strain HL-EbGR7)</name>
    <dbReference type="NCBI Taxonomy" id="396588"/>
    <lineage>
        <taxon>Bacteria</taxon>
        <taxon>Pseudomonadati</taxon>
        <taxon>Pseudomonadota</taxon>
        <taxon>Gammaproteobacteria</taxon>
        <taxon>Chromatiales</taxon>
        <taxon>Ectothiorhodospiraceae</taxon>
        <taxon>Thioalkalivibrio</taxon>
    </lineage>
</organism>
<accession>B8GT49</accession>
<keyword evidence="2" id="KW-1185">Reference proteome</keyword>
<dbReference type="Proteomes" id="UP000002383">
    <property type="component" value="Chromosome"/>
</dbReference>
<dbReference type="SUPFAM" id="SSF81593">
    <property type="entry name" value="Nucleotidyltransferase substrate binding subunit/domain"/>
    <property type="match status" value="1"/>
</dbReference>
<name>B8GT49_THISH</name>
<gene>
    <name evidence="1" type="ordered locus">Tgr7_1983</name>
</gene>
<dbReference type="RefSeq" id="WP_012638543.1">
    <property type="nucleotide sequence ID" value="NC_011901.1"/>
</dbReference>
<dbReference type="eggNOG" id="ENOG5032Z4K">
    <property type="taxonomic scope" value="Bacteria"/>
</dbReference>
<reference evidence="1 2" key="1">
    <citation type="journal article" date="2011" name="Stand. Genomic Sci.">
        <title>Complete genome sequence of 'Thioalkalivibrio sulfidophilus' HL-EbGr7.</title>
        <authorList>
            <person name="Muyzer G."/>
            <person name="Sorokin D.Y."/>
            <person name="Mavromatis K."/>
            <person name="Lapidus A."/>
            <person name="Clum A."/>
            <person name="Ivanova N."/>
            <person name="Pati A."/>
            <person name="d'Haeseleer P."/>
            <person name="Woyke T."/>
            <person name="Kyrpides N.C."/>
        </authorList>
    </citation>
    <scope>NUCLEOTIDE SEQUENCE [LARGE SCALE GENOMIC DNA]</scope>
    <source>
        <strain evidence="1 2">HL-EbGR7</strain>
    </source>
</reference>
<dbReference type="KEGG" id="tgr:Tgr7_1983"/>
<evidence type="ECO:0000313" key="1">
    <source>
        <dbReference type="EMBL" id="ACL73064.1"/>
    </source>
</evidence>